<keyword evidence="5" id="KW-1185">Reference proteome</keyword>
<dbReference type="Pfam" id="PF00378">
    <property type="entry name" value="ECH_1"/>
    <property type="match status" value="1"/>
</dbReference>
<dbReference type="InterPro" id="IPR029045">
    <property type="entry name" value="ClpP/crotonase-like_dom_sf"/>
</dbReference>
<protein>
    <recommendedName>
        <fullName evidence="6">Formyl transferase C-terminal domain-containing protein</fullName>
    </recommendedName>
</protein>
<dbReference type="InterPro" id="IPR002376">
    <property type="entry name" value="Formyl_transf_N"/>
</dbReference>
<dbReference type="VEuPathDB" id="CryptoDB:Vbra_17988"/>
<gene>
    <name evidence="4" type="ORF">Vbra_17988</name>
</gene>
<evidence type="ECO:0000313" key="4">
    <source>
        <dbReference type="EMBL" id="CEM30087.1"/>
    </source>
</evidence>
<dbReference type="InterPro" id="IPR011034">
    <property type="entry name" value="Formyl_transferase-like_C_sf"/>
</dbReference>
<dbReference type="InterPro" id="IPR001753">
    <property type="entry name" value="Enoyl-CoA_hydra/iso"/>
</dbReference>
<dbReference type="STRING" id="1169540.A0A0G4GJJ3"/>
<dbReference type="OrthoDB" id="5126881at2759"/>
<dbReference type="GO" id="GO:0003824">
    <property type="term" value="F:catalytic activity"/>
    <property type="evidence" value="ECO:0007669"/>
    <property type="project" value="InterPro"/>
</dbReference>
<proteinExistence type="inferred from homology"/>
<dbReference type="PROSITE" id="PS00373">
    <property type="entry name" value="GART"/>
    <property type="match status" value="1"/>
</dbReference>
<name>A0A0G4GJJ3_VITBC</name>
<dbReference type="PROSITE" id="PS00166">
    <property type="entry name" value="ENOYL_COA_HYDRATASE"/>
    <property type="match status" value="1"/>
</dbReference>
<dbReference type="InterPro" id="IPR005793">
    <property type="entry name" value="Formyl_trans_C"/>
</dbReference>
<evidence type="ECO:0000313" key="5">
    <source>
        <dbReference type="Proteomes" id="UP000041254"/>
    </source>
</evidence>
<feature type="domain" description="Formyl transferase N-terminal" evidence="2">
    <location>
        <begin position="46"/>
        <end position="127"/>
    </location>
</feature>
<dbReference type="PANTHER" id="PTHR43388:SF1">
    <property type="entry name" value="HYDROGENASE MATURATION FACTOR HOXX"/>
    <property type="match status" value="1"/>
</dbReference>
<dbReference type="InParanoid" id="A0A0G4GJJ3"/>
<dbReference type="Pfam" id="PF00551">
    <property type="entry name" value="Formyl_trans_N"/>
    <property type="match status" value="1"/>
</dbReference>
<dbReference type="SUPFAM" id="SSF53328">
    <property type="entry name" value="Formyltransferase"/>
    <property type="match status" value="1"/>
</dbReference>
<accession>A0A0G4GJJ3</accession>
<dbReference type="InterPro" id="IPR001555">
    <property type="entry name" value="GART_AS"/>
</dbReference>
<reference evidence="4 5" key="1">
    <citation type="submission" date="2014-11" db="EMBL/GenBank/DDBJ databases">
        <authorList>
            <person name="Zhu J."/>
            <person name="Qi W."/>
            <person name="Song R."/>
        </authorList>
    </citation>
    <scope>NUCLEOTIDE SEQUENCE [LARGE SCALE GENOMIC DNA]</scope>
</reference>
<evidence type="ECO:0008006" key="6">
    <source>
        <dbReference type="Google" id="ProtNLM"/>
    </source>
</evidence>
<comment type="similarity">
    <text evidence="1">Belongs to the enoyl-CoA hydratase/isomerase family.</text>
</comment>
<evidence type="ECO:0000259" key="3">
    <source>
        <dbReference type="Pfam" id="PF02911"/>
    </source>
</evidence>
<dbReference type="InterPro" id="IPR047180">
    <property type="entry name" value="HoxX-like"/>
</dbReference>
<evidence type="ECO:0000259" key="2">
    <source>
        <dbReference type="Pfam" id="PF00551"/>
    </source>
</evidence>
<dbReference type="PANTHER" id="PTHR43388">
    <property type="entry name" value="HYDROGENASE MATURATION FACTOR HOXX"/>
    <property type="match status" value="1"/>
</dbReference>
<dbReference type="Pfam" id="PF02911">
    <property type="entry name" value="Formyl_trans_C"/>
    <property type="match status" value="1"/>
</dbReference>
<dbReference type="EMBL" id="CDMY01000688">
    <property type="protein sequence ID" value="CEM30087.1"/>
    <property type="molecule type" value="Genomic_DNA"/>
</dbReference>
<dbReference type="AlphaFoldDB" id="A0A0G4GJJ3"/>
<dbReference type="InterPro" id="IPR018376">
    <property type="entry name" value="Enoyl-CoA_hyd/isom_CS"/>
</dbReference>
<dbReference type="Proteomes" id="UP000041254">
    <property type="component" value="Unassembled WGS sequence"/>
</dbReference>
<organism evidence="4 5">
    <name type="scientific">Vitrella brassicaformis (strain CCMP3155)</name>
    <dbReference type="NCBI Taxonomy" id="1169540"/>
    <lineage>
        <taxon>Eukaryota</taxon>
        <taxon>Sar</taxon>
        <taxon>Alveolata</taxon>
        <taxon>Colpodellida</taxon>
        <taxon>Vitrellaceae</taxon>
        <taxon>Vitrella</taxon>
    </lineage>
</organism>
<dbReference type="Gene3D" id="3.40.50.12230">
    <property type="match status" value="1"/>
</dbReference>
<dbReference type="SUPFAM" id="SSF52096">
    <property type="entry name" value="ClpP/crotonase"/>
    <property type="match status" value="1"/>
</dbReference>
<dbReference type="CDD" id="cd06558">
    <property type="entry name" value="crotonase-like"/>
    <property type="match status" value="1"/>
</dbReference>
<feature type="domain" description="Formyl transferase C-terminal" evidence="3">
    <location>
        <begin position="186"/>
        <end position="275"/>
    </location>
</feature>
<sequence length="591" mass="65285">MKVFFLYDAFNSMSQSAYLHVTAIGHKVVRTEYVSLRHTLDLLAAEQKTGRPVDVMLCPFLTKIVPEELYNHPHIPCLIVHPGVVGDRGASSIDWALMRGELEWGVTVMQAAEEVDVGDVYATTTVSLRRPHAFSPPLTKSSVYRREVNQAAMAAITEALTMVENGVAPMPLECLAHKGTFLPCMRQKERKIDWSMEAAEVVRRCNASETQPGVLEVFNGESYLLYGFSTECLMDLSQCALPPKSLIGHREGAVLVKCGGNTAMWVSQAKRLNTKESRFFKAPPVNVLSKHITGSLPELTLDSPPSGCRWAACPRQSRTSGPGNIGWGVCHLWFDFYNGAMSTDQGRRLAEVLQRVKTESDVRVLVLMGGLNFFCNGIHLNVIEAAGGMQEQADESWANINAIDDVVREVLLCHDKLTISAMSGNAGAGGVMAALAADYVWTHPRVVLNPSYKALDLYGSEYWTYSLPKRVGHHQALAITEGSEPMSAKQALGLGMVDRVFGTDPDSFVAAVIREAEALVDDQASLDALLDTKREMVDADSFRSLLADHRRRELERMKACFQMPSYHTKRRAFVYKSKADNPIKAKWSCLA</sequence>
<dbReference type="SUPFAM" id="SSF50486">
    <property type="entry name" value="FMT C-terminal domain-like"/>
    <property type="match status" value="1"/>
</dbReference>
<dbReference type="Gene3D" id="3.90.226.10">
    <property type="entry name" value="2-enoyl-CoA Hydratase, Chain A, domain 1"/>
    <property type="match status" value="1"/>
</dbReference>
<evidence type="ECO:0000256" key="1">
    <source>
        <dbReference type="RuleBase" id="RU003707"/>
    </source>
</evidence>
<dbReference type="InterPro" id="IPR036477">
    <property type="entry name" value="Formyl_transf_N_sf"/>
</dbReference>